<evidence type="ECO:0000256" key="2">
    <source>
        <dbReference type="ARBA" id="ARBA00022695"/>
    </source>
</evidence>
<dbReference type="Gene3D" id="3.40.50.620">
    <property type="entry name" value="HUPs"/>
    <property type="match status" value="1"/>
</dbReference>
<organism evidence="4 5">
    <name type="scientific">Candidatus Roizmanbacteria bacterium RIFCSPLOWO2_01_FULL_38_11</name>
    <dbReference type="NCBI Taxonomy" id="1802060"/>
    <lineage>
        <taxon>Bacteria</taxon>
        <taxon>Candidatus Roizmaniibacteriota</taxon>
    </lineage>
</organism>
<dbReference type="AlphaFoldDB" id="A0A1F7ILY9"/>
<dbReference type="EMBL" id="MGAK01000019">
    <property type="protein sequence ID" value="OGK44332.1"/>
    <property type="molecule type" value="Genomic_DNA"/>
</dbReference>
<keyword evidence="1" id="KW-0808">Transferase</keyword>
<protein>
    <recommendedName>
        <fullName evidence="3">Cytidyltransferase-like domain-containing protein</fullName>
    </recommendedName>
</protein>
<dbReference type="NCBIfam" id="TIGR00125">
    <property type="entry name" value="cyt_tran_rel"/>
    <property type="match status" value="1"/>
</dbReference>
<dbReference type="SUPFAM" id="SSF52374">
    <property type="entry name" value="Nucleotidylyl transferase"/>
    <property type="match status" value="1"/>
</dbReference>
<keyword evidence="2" id="KW-0548">Nucleotidyltransferase</keyword>
<dbReference type="PANTHER" id="PTHR43793">
    <property type="entry name" value="FAD SYNTHASE"/>
    <property type="match status" value="1"/>
</dbReference>
<sequence>MSSKITSLENYVSHSSHNTVLVGGCFDILHIGHIRFLNNARAQGDYLIVVLEPDEFIKTKKGRTPFHTQKERAEVLAALSMVDKIVLIPRLYVSNDYKDLVLKIRPNIIAVSEGDPSMANKSAFSALVNGSIKIVTSHIHHKSTSDILKDQY</sequence>
<dbReference type="STRING" id="1802060.A2957_03210"/>
<gene>
    <name evidence="4" type="ORF">A2957_03210</name>
</gene>
<dbReference type="PROSITE" id="PS51257">
    <property type="entry name" value="PROKAR_LIPOPROTEIN"/>
    <property type="match status" value="1"/>
</dbReference>
<dbReference type="InterPro" id="IPR014729">
    <property type="entry name" value="Rossmann-like_a/b/a_fold"/>
</dbReference>
<comment type="caution">
    <text evidence="4">The sequence shown here is derived from an EMBL/GenBank/DDBJ whole genome shotgun (WGS) entry which is preliminary data.</text>
</comment>
<evidence type="ECO:0000259" key="3">
    <source>
        <dbReference type="Pfam" id="PF01467"/>
    </source>
</evidence>
<dbReference type="GO" id="GO:0016779">
    <property type="term" value="F:nucleotidyltransferase activity"/>
    <property type="evidence" value="ECO:0007669"/>
    <property type="project" value="UniProtKB-KW"/>
</dbReference>
<feature type="domain" description="Cytidyltransferase-like" evidence="3">
    <location>
        <begin position="21"/>
        <end position="112"/>
    </location>
</feature>
<evidence type="ECO:0000256" key="1">
    <source>
        <dbReference type="ARBA" id="ARBA00022679"/>
    </source>
</evidence>
<dbReference type="PANTHER" id="PTHR43793:SF1">
    <property type="entry name" value="FAD SYNTHASE"/>
    <property type="match status" value="1"/>
</dbReference>
<name>A0A1F7ILY9_9BACT</name>
<dbReference type="InterPro" id="IPR050385">
    <property type="entry name" value="Archaeal_FAD_synthase"/>
</dbReference>
<dbReference type="InterPro" id="IPR004821">
    <property type="entry name" value="Cyt_trans-like"/>
</dbReference>
<dbReference type="Pfam" id="PF01467">
    <property type="entry name" value="CTP_transf_like"/>
    <property type="match status" value="1"/>
</dbReference>
<dbReference type="Proteomes" id="UP000179072">
    <property type="component" value="Unassembled WGS sequence"/>
</dbReference>
<reference evidence="4 5" key="1">
    <citation type="journal article" date="2016" name="Nat. Commun.">
        <title>Thousands of microbial genomes shed light on interconnected biogeochemical processes in an aquifer system.</title>
        <authorList>
            <person name="Anantharaman K."/>
            <person name="Brown C.T."/>
            <person name="Hug L.A."/>
            <person name="Sharon I."/>
            <person name="Castelle C.J."/>
            <person name="Probst A.J."/>
            <person name="Thomas B.C."/>
            <person name="Singh A."/>
            <person name="Wilkins M.J."/>
            <person name="Karaoz U."/>
            <person name="Brodie E.L."/>
            <person name="Williams K.H."/>
            <person name="Hubbard S.S."/>
            <person name="Banfield J.F."/>
        </authorList>
    </citation>
    <scope>NUCLEOTIDE SEQUENCE [LARGE SCALE GENOMIC DNA]</scope>
</reference>
<accession>A0A1F7ILY9</accession>
<proteinExistence type="predicted"/>
<evidence type="ECO:0000313" key="4">
    <source>
        <dbReference type="EMBL" id="OGK44332.1"/>
    </source>
</evidence>
<evidence type="ECO:0000313" key="5">
    <source>
        <dbReference type="Proteomes" id="UP000179072"/>
    </source>
</evidence>